<keyword evidence="2" id="KW-0472">Membrane</keyword>
<protein>
    <recommendedName>
        <fullName evidence="5">Sortase family protein</fullName>
    </recommendedName>
</protein>
<evidence type="ECO:0000256" key="1">
    <source>
        <dbReference type="ARBA" id="ARBA00022801"/>
    </source>
</evidence>
<dbReference type="InterPro" id="IPR042001">
    <property type="entry name" value="Sortase_F"/>
</dbReference>
<dbReference type="InterPro" id="IPR023365">
    <property type="entry name" value="Sortase_dom-sf"/>
</dbReference>
<keyword evidence="1" id="KW-0378">Hydrolase</keyword>
<dbReference type="SUPFAM" id="SSF63817">
    <property type="entry name" value="Sortase"/>
    <property type="match status" value="1"/>
</dbReference>
<dbReference type="EMBL" id="JAGGMS010000001">
    <property type="protein sequence ID" value="MBP2181997.1"/>
    <property type="molecule type" value="Genomic_DNA"/>
</dbReference>
<dbReference type="Pfam" id="PF04203">
    <property type="entry name" value="Sortase"/>
    <property type="match status" value="1"/>
</dbReference>
<gene>
    <name evidence="3" type="ORF">JOM49_003523</name>
</gene>
<keyword evidence="2" id="KW-1133">Transmembrane helix</keyword>
<comment type="caution">
    <text evidence="3">The sequence shown here is derived from an EMBL/GenBank/DDBJ whole genome shotgun (WGS) entry which is preliminary data.</text>
</comment>
<dbReference type="InterPro" id="IPR005754">
    <property type="entry name" value="Sortase"/>
</dbReference>
<keyword evidence="2" id="KW-0812">Transmembrane</keyword>
<evidence type="ECO:0000256" key="2">
    <source>
        <dbReference type="SAM" id="Phobius"/>
    </source>
</evidence>
<evidence type="ECO:0008006" key="5">
    <source>
        <dbReference type="Google" id="ProtNLM"/>
    </source>
</evidence>
<evidence type="ECO:0000313" key="4">
    <source>
        <dbReference type="Proteomes" id="UP000741013"/>
    </source>
</evidence>
<dbReference type="RefSeq" id="WP_209665355.1">
    <property type="nucleotide sequence ID" value="NZ_JAGGMS010000001.1"/>
</dbReference>
<evidence type="ECO:0000313" key="3">
    <source>
        <dbReference type="EMBL" id="MBP2181997.1"/>
    </source>
</evidence>
<dbReference type="Proteomes" id="UP000741013">
    <property type="component" value="Unassembled WGS sequence"/>
</dbReference>
<feature type="transmembrane region" description="Helical" evidence="2">
    <location>
        <begin position="12"/>
        <end position="36"/>
    </location>
</feature>
<sequence>MKEGCREAGETGRLAGVVAAVVVVVTGALTGVTLVVTPQRTAVPVTGGELTVAPREAASPSNRPLPPAKPVSLEIPAIGLATGTLAELGQTARGAMEVPGEGKRAGWYTPGPAPGETGPSLISGHAVYAFAKGVFDRLHEVRSGDVVRVGRADGSTAEFEVYRVEHRPRRAEPATADDYTGASGTGPELRLVTCAATYDRSAGTHTDEVVVSARLS</sequence>
<dbReference type="CDD" id="cd05829">
    <property type="entry name" value="Sortase_F"/>
    <property type="match status" value="1"/>
</dbReference>
<dbReference type="Gene3D" id="2.40.260.10">
    <property type="entry name" value="Sortase"/>
    <property type="match status" value="1"/>
</dbReference>
<name>A0ABS4PRE7_9PSEU</name>
<keyword evidence="4" id="KW-1185">Reference proteome</keyword>
<organism evidence="3 4">
    <name type="scientific">Amycolatopsis magusensis</name>
    <dbReference type="NCBI Taxonomy" id="882444"/>
    <lineage>
        <taxon>Bacteria</taxon>
        <taxon>Bacillati</taxon>
        <taxon>Actinomycetota</taxon>
        <taxon>Actinomycetes</taxon>
        <taxon>Pseudonocardiales</taxon>
        <taxon>Pseudonocardiaceae</taxon>
        <taxon>Amycolatopsis</taxon>
    </lineage>
</organism>
<reference evidence="3 4" key="1">
    <citation type="submission" date="2021-03" db="EMBL/GenBank/DDBJ databases">
        <title>Sequencing the genomes of 1000 actinobacteria strains.</title>
        <authorList>
            <person name="Klenk H.-P."/>
        </authorList>
    </citation>
    <scope>NUCLEOTIDE SEQUENCE [LARGE SCALE GENOMIC DNA]</scope>
    <source>
        <strain evidence="3 4">DSM 45510</strain>
    </source>
</reference>
<proteinExistence type="predicted"/>
<accession>A0ABS4PRE7</accession>